<organism evidence="6 7">
    <name type="scientific">Coniochaeta pulveracea</name>
    <dbReference type="NCBI Taxonomy" id="177199"/>
    <lineage>
        <taxon>Eukaryota</taxon>
        <taxon>Fungi</taxon>
        <taxon>Dikarya</taxon>
        <taxon>Ascomycota</taxon>
        <taxon>Pezizomycotina</taxon>
        <taxon>Sordariomycetes</taxon>
        <taxon>Sordariomycetidae</taxon>
        <taxon>Coniochaetales</taxon>
        <taxon>Coniochaetaceae</taxon>
        <taxon>Coniochaeta</taxon>
    </lineage>
</organism>
<dbReference type="GO" id="GO:0016787">
    <property type="term" value="F:hydrolase activity"/>
    <property type="evidence" value="ECO:0007669"/>
    <property type="project" value="UniProtKB-KW"/>
</dbReference>
<dbReference type="Gene3D" id="3.40.50.1820">
    <property type="entry name" value="alpha/beta hydrolase"/>
    <property type="match status" value="1"/>
</dbReference>
<accession>A0A420Y9E9</accession>
<keyword evidence="3" id="KW-0812">Transmembrane</keyword>
<dbReference type="PANTHER" id="PTHR43248">
    <property type="entry name" value="2-SUCCINYL-6-HYDROXY-2,4-CYCLOHEXADIENE-1-CARBOXYLATE SYNTHASE"/>
    <property type="match status" value="1"/>
</dbReference>
<evidence type="ECO:0000313" key="7">
    <source>
        <dbReference type="Proteomes" id="UP000275385"/>
    </source>
</evidence>
<dbReference type="Pfam" id="PF08386">
    <property type="entry name" value="Abhydrolase_4"/>
    <property type="match status" value="1"/>
</dbReference>
<dbReference type="Pfam" id="PF00561">
    <property type="entry name" value="Abhydrolase_1"/>
    <property type="match status" value="1"/>
</dbReference>
<dbReference type="PANTHER" id="PTHR43248:SF25">
    <property type="entry name" value="AB HYDROLASE-1 DOMAIN-CONTAINING PROTEIN-RELATED"/>
    <property type="match status" value="1"/>
</dbReference>
<sequence>MQKELASSILGVGTPPRRAGHASWVISIIASLIILAVLFPNFLNPSPGLCRAAWIVFVPLPNKDLVSSPYGRFPLPDDPFSFIPCVDGVSYPALNDSDPKGTWASRFDPDPQHWRWGNLTTKSTHGDPYAGRGIYLCGYLDLPLDYLNHSETRIVRIAVAKFQVSGLSRVDAGNGAPSSHAGSKSERTIVVEPGGPGASGVGYVFEAAETITKRFSDGLFDILGWDPRGVNASLPSASCFPHRAYRDHWSLLTGQYRETTQPMAQLQVADAMNNAIFNACRQQLGDFGRFISTASVSRDLEEIRKGLNETHLTGYFVSYGTGIGQTYANMFPQSVGRLILDGPQYVKDQRELGGFGWTSLDNVTDLWRQGFLGECVEAGPENCALAKHAQLPGQTASVAALEARMTELFRSILARPVPAYTEKSGPSLVTYSKLVLTVYGSLYAPELWPALAEILHGLEQGNSTPAALRLEQQWKFDPDSRGTRHREESDEVQSLVICADSWDAPAPEGGLIWWDQLWANMTQRSWLSGNSRFLAVLPCRHFNEYWPKVAEVYRGDLNNSLSNPVLIIAVTYDPATPLRNGKRLLNDMGSNARLVIHNGYGHTSRYDPSSCTDSVGKAYIMHGTLPEGDVTDCFADEKPFRRIIAVTFTDVTLDIMIVCKIWGRNRLLVQSVQLPRLYRPPRRLSSFHADDRSILDRKGT</sequence>
<evidence type="ECO:0000256" key="3">
    <source>
        <dbReference type="SAM" id="Phobius"/>
    </source>
</evidence>
<dbReference type="InterPro" id="IPR013595">
    <property type="entry name" value="Pept_S33_TAP-like_C"/>
</dbReference>
<keyword evidence="3" id="KW-0472">Membrane</keyword>
<feature type="transmembrane region" description="Helical" evidence="3">
    <location>
        <begin position="21"/>
        <end position="43"/>
    </location>
</feature>
<dbReference type="InterPro" id="IPR029058">
    <property type="entry name" value="AB_hydrolase_fold"/>
</dbReference>
<keyword evidence="2" id="KW-0378">Hydrolase</keyword>
<feature type="domain" description="Peptidase S33 tripeptidyl aminopeptidase-like C-terminal" evidence="5">
    <location>
        <begin position="546"/>
        <end position="630"/>
    </location>
</feature>
<feature type="domain" description="AB hydrolase-1" evidence="4">
    <location>
        <begin position="188"/>
        <end position="348"/>
    </location>
</feature>
<proteinExistence type="inferred from homology"/>
<evidence type="ECO:0000256" key="2">
    <source>
        <dbReference type="ARBA" id="ARBA00022801"/>
    </source>
</evidence>
<dbReference type="InterPro" id="IPR000073">
    <property type="entry name" value="AB_hydrolase_1"/>
</dbReference>
<dbReference type="OrthoDB" id="425534at2759"/>
<reference evidence="6 7" key="1">
    <citation type="submission" date="2018-08" db="EMBL/GenBank/DDBJ databases">
        <title>Draft genome of the lignicolous fungus Coniochaeta pulveracea.</title>
        <authorList>
            <person name="Borstlap C.J."/>
            <person name="De Witt R.N."/>
            <person name="Botha A."/>
            <person name="Volschenk H."/>
        </authorList>
    </citation>
    <scope>NUCLEOTIDE SEQUENCE [LARGE SCALE GENOMIC DNA]</scope>
    <source>
        <strain evidence="6 7">CAB683</strain>
    </source>
</reference>
<comment type="caution">
    <text evidence="6">The sequence shown here is derived from an EMBL/GenBank/DDBJ whole genome shotgun (WGS) entry which is preliminary data.</text>
</comment>
<gene>
    <name evidence="6" type="ORF">DL546_006891</name>
</gene>
<evidence type="ECO:0000259" key="5">
    <source>
        <dbReference type="Pfam" id="PF08386"/>
    </source>
</evidence>
<dbReference type="STRING" id="177199.A0A420Y9E9"/>
<protein>
    <submittedName>
        <fullName evidence="6">Uncharacterized protein</fullName>
    </submittedName>
</protein>
<name>A0A420Y9E9_9PEZI</name>
<dbReference type="AlphaFoldDB" id="A0A420Y9E9"/>
<evidence type="ECO:0000256" key="1">
    <source>
        <dbReference type="ARBA" id="ARBA00010088"/>
    </source>
</evidence>
<evidence type="ECO:0000313" key="6">
    <source>
        <dbReference type="EMBL" id="RKU44524.1"/>
    </source>
</evidence>
<keyword evidence="7" id="KW-1185">Reference proteome</keyword>
<evidence type="ECO:0000259" key="4">
    <source>
        <dbReference type="Pfam" id="PF00561"/>
    </source>
</evidence>
<dbReference type="EMBL" id="QVQW01000030">
    <property type="protein sequence ID" value="RKU44524.1"/>
    <property type="molecule type" value="Genomic_DNA"/>
</dbReference>
<comment type="similarity">
    <text evidence="1">Belongs to the peptidase S33 family.</text>
</comment>
<dbReference type="SUPFAM" id="SSF53474">
    <property type="entry name" value="alpha/beta-Hydrolases"/>
    <property type="match status" value="1"/>
</dbReference>
<keyword evidence="3" id="KW-1133">Transmembrane helix</keyword>
<dbReference type="InterPro" id="IPR051601">
    <property type="entry name" value="Serine_prot/Carboxylest_S33"/>
</dbReference>
<dbReference type="Proteomes" id="UP000275385">
    <property type="component" value="Unassembled WGS sequence"/>
</dbReference>